<keyword evidence="6" id="KW-0479">Metal-binding</keyword>
<dbReference type="Gene3D" id="3.40.50.300">
    <property type="entry name" value="P-loop containing nucleotide triphosphate hydrolases"/>
    <property type="match status" value="1"/>
</dbReference>
<keyword evidence="8" id="KW-0067">ATP-binding</keyword>
<evidence type="ECO:0000256" key="6">
    <source>
        <dbReference type="ARBA" id="ARBA00022723"/>
    </source>
</evidence>
<evidence type="ECO:0000256" key="9">
    <source>
        <dbReference type="ARBA" id="ARBA00022842"/>
    </source>
</evidence>
<reference evidence="11" key="1">
    <citation type="submission" date="2017-03" db="EMBL/GenBank/DDBJ databases">
        <authorList>
            <consortium name="AG Boll"/>
        </authorList>
    </citation>
    <scope>NUCLEOTIDE SEQUENCE [LARGE SCALE GENOMIC DNA]</scope>
    <source>
        <strain evidence="11">Chol</strain>
    </source>
</reference>
<organism evidence="11 12">
    <name type="scientific">Sterolibacterium denitrificans</name>
    <dbReference type="NCBI Taxonomy" id="157592"/>
    <lineage>
        <taxon>Bacteria</taxon>
        <taxon>Pseudomonadati</taxon>
        <taxon>Pseudomonadota</taxon>
        <taxon>Betaproteobacteria</taxon>
        <taxon>Nitrosomonadales</taxon>
        <taxon>Sterolibacteriaceae</taxon>
        <taxon>Sterolibacterium</taxon>
    </lineage>
</organism>
<evidence type="ECO:0000256" key="2">
    <source>
        <dbReference type="ARBA" id="ARBA00007599"/>
    </source>
</evidence>
<keyword evidence="12" id="KW-1185">Reference proteome</keyword>
<keyword evidence="4" id="KW-0963">Cytoplasm</keyword>
<sequence length="185" mass="20188">MHDSDDSAYQLSLADEAATLALGATLAAALPADDPDQGRARLVIYLEGDLGAGKTTLVRGLLRALGFSGKVKSPTYTFVELYVISKLNLYHFDFYRFENAEEFLDGGFGEYFEQGAICLVEWPDKAAPYLPKADLRVQLAVVDEGRQAALRAVSTEGRRCLTNFQTNRPDILQPGATSLSSPPPR</sequence>
<dbReference type="SUPFAM" id="SSF52540">
    <property type="entry name" value="P-loop containing nucleoside triphosphate hydrolases"/>
    <property type="match status" value="1"/>
</dbReference>
<dbReference type="OrthoDB" id="9800307at2"/>
<evidence type="ECO:0000313" key="11">
    <source>
        <dbReference type="EMBL" id="SMB29767.1"/>
    </source>
</evidence>
<name>A0A7Z7HUF0_9PROT</name>
<keyword evidence="5" id="KW-0819">tRNA processing</keyword>
<dbReference type="RefSeq" id="WP_083522873.1">
    <property type="nucleotide sequence ID" value="NZ_LT837803.1"/>
</dbReference>
<dbReference type="GO" id="GO:0002949">
    <property type="term" value="P:tRNA threonylcarbamoyladenosine modification"/>
    <property type="evidence" value="ECO:0007669"/>
    <property type="project" value="InterPro"/>
</dbReference>
<accession>A0A7Z7HUF0</accession>
<evidence type="ECO:0000256" key="1">
    <source>
        <dbReference type="ARBA" id="ARBA00004496"/>
    </source>
</evidence>
<evidence type="ECO:0000256" key="8">
    <source>
        <dbReference type="ARBA" id="ARBA00022840"/>
    </source>
</evidence>
<dbReference type="GO" id="GO:0046872">
    <property type="term" value="F:metal ion binding"/>
    <property type="evidence" value="ECO:0007669"/>
    <property type="project" value="UniProtKB-KW"/>
</dbReference>
<evidence type="ECO:0000256" key="7">
    <source>
        <dbReference type="ARBA" id="ARBA00022741"/>
    </source>
</evidence>
<protein>
    <recommendedName>
        <fullName evidence="3">tRNA threonylcarbamoyladenosine biosynthesis protein TsaE</fullName>
    </recommendedName>
    <alternativeName>
        <fullName evidence="10">t(6)A37 threonylcarbamoyladenosine biosynthesis protein TsaE</fullName>
    </alternativeName>
</protein>
<keyword evidence="9" id="KW-0460">Magnesium</keyword>
<evidence type="ECO:0000256" key="10">
    <source>
        <dbReference type="ARBA" id="ARBA00032441"/>
    </source>
</evidence>
<dbReference type="Pfam" id="PF02367">
    <property type="entry name" value="TsaE"/>
    <property type="match status" value="1"/>
</dbReference>
<proteinExistence type="inferred from homology"/>
<dbReference type="InterPro" id="IPR003442">
    <property type="entry name" value="T6A_TsaE"/>
</dbReference>
<keyword evidence="7" id="KW-0547">Nucleotide-binding</keyword>
<dbReference type="PANTHER" id="PTHR33540:SF2">
    <property type="entry name" value="TRNA THREONYLCARBAMOYLADENOSINE BIOSYNTHESIS PROTEIN TSAE"/>
    <property type="match status" value="1"/>
</dbReference>
<dbReference type="GO" id="GO:0005737">
    <property type="term" value="C:cytoplasm"/>
    <property type="evidence" value="ECO:0007669"/>
    <property type="project" value="UniProtKB-SubCell"/>
</dbReference>
<comment type="similarity">
    <text evidence="2">Belongs to the TsaE family.</text>
</comment>
<dbReference type="AlphaFoldDB" id="A0A7Z7HUF0"/>
<evidence type="ECO:0000256" key="4">
    <source>
        <dbReference type="ARBA" id="ARBA00022490"/>
    </source>
</evidence>
<dbReference type="NCBIfam" id="TIGR00150">
    <property type="entry name" value="T6A_YjeE"/>
    <property type="match status" value="1"/>
</dbReference>
<evidence type="ECO:0000256" key="3">
    <source>
        <dbReference type="ARBA" id="ARBA00019010"/>
    </source>
</evidence>
<dbReference type="InterPro" id="IPR027417">
    <property type="entry name" value="P-loop_NTPase"/>
</dbReference>
<dbReference type="Proteomes" id="UP000242886">
    <property type="component" value="Chromosome SDENCHOL"/>
</dbReference>
<evidence type="ECO:0000256" key="5">
    <source>
        <dbReference type="ARBA" id="ARBA00022694"/>
    </source>
</evidence>
<dbReference type="EMBL" id="LT837803">
    <property type="protein sequence ID" value="SMB29767.1"/>
    <property type="molecule type" value="Genomic_DNA"/>
</dbReference>
<dbReference type="PANTHER" id="PTHR33540">
    <property type="entry name" value="TRNA THREONYLCARBAMOYLADENOSINE BIOSYNTHESIS PROTEIN TSAE"/>
    <property type="match status" value="1"/>
</dbReference>
<evidence type="ECO:0000313" key="12">
    <source>
        <dbReference type="Proteomes" id="UP000242886"/>
    </source>
</evidence>
<gene>
    <name evidence="11" type="primary">yjeE</name>
    <name evidence="11" type="ORF">SDENCHOL_20889</name>
</gene>
<dbReference type="GO" id="GO:0005524">
    <property type="term" value="F:ATP binding"/>
    <property type="evidence" value="ECO:0007669"/>
    <property type="project" value="UniProtKB-KW"/>
</dbReference>
<comment type="subcellular location">
    <subcellularLocation>
        <location evidence="1">Cytoplasm</location>
    </subcellularLocation>
</comment>